<dbReference type="eggNOG" id="ENOG502SKSY">
    <property type="taxonomic scope" value="Eukaryota"/>
</dbReference>
<dbReference type="PANTHER" id="PTHR22667:SF0">
    <property type="entry name" value="AT01380P-RELATED"/>
    <property type="match status" value="1"/>
</dbReference>
<evidence type="ECO:0000313" key="2">
    <source>
        <dbReference type="EMBL" id="EDW98504.2"/>
    </source>
</evidence>
<dbReference type="Pfam" id="PF07707">
    <property type="entry name" value="BACK"/>
    <property type="match status" value="1"/>
</dbReference>
<dbReference type="HOGENOM" id="CLU_042340_1_0_1"/>
<dbReference type="InterPro" id="IPR000210">
    <property type="entry name" value="BTB/POZ_dom"/>
</dbReference>
<dbReference type="Pfam" id="PF00651">
    <property type="entry name" value="BTB"/>
    <property type="match status" value="1"/>
</dbReference>
<dbReference type="PROSITE" id="PS50097">
    <property type="entry name" value="BTB"/>
    <property type="match status" value="1"/>
</dbReference>
<dbReference type="AlphaFoldDB" id="B4PRR1"/>
<dbReference type="OrthoDB" id="6350321at2759"/>
<proteinExistence type="predicted"/>
<reference evidence="2 3" key="1">
    <citation type="journal article" date="2007" name="Nature">
        <title>Evolution of genes and genomes on the Drosophila phylogeny.</title>
        <authorList>
            <consortium name="Drosophila 12 Genomes Consortium"/>
            <person name="Clark A.G."/>
            <person name="Eisen M.B."/>
            <person name="Smith D.R."/>
            <person name="Bergman C.M."/>
            <person name="Oliver B."/>
            <person name="Markow T.A."/>
            <person name="Kaufman T.C."/>
            <person name="Kellis M."/>
            <person name="Gelbart W."/>
            <person name="Iyer V.N."/>
            <person name="Pollard D.A."/>
            <person name="Sackton T.B."/>
            <person name="Larracuente A.M."/>
            <person name="Singh N.D."/>
            <person name="Abad J.P."/>
            <person name="Abt D.N."/>
            <person name="Adryan B."/>
            <person name="Aguade M."/>
            <person name="Akashi H."/>
            <person name="Anderson W.W."/>
            <person name="Aquadro C.F."/>
            <person name="Ardell D.H."/>
            <person name="Arguello R."/>
            <person name="Artieri C.G."/>
            <person name="Barbash D.A."/>
            <person name="Barker D."/>
            <person name="Barsanti P."/>
            <person name="Batterham P."/>
            <person name="Batzoglou S."/>
            <person name="Begun D."/>
            <person name="Bhutkar A."/>
            <person name="Blanco E."/>
            <person name="Bosak S.A."/>
            <person name="Bradley R.K."/>
            <person name="Brand A.D."/>
            <person name="Brent M.R."/>
            <person name="Brooks A.N."/>
            <person name="Brown R.H."/>
            <person name="Butlin R.K."/>
            <person name="Caggese C."/>
            <person name="Calvi B.R."/>
            <person name="Bernardo de Carvalho A."/>
            <person name="Caspi A."/>
            <person name="Castrezana S."/>
            <person name="Celniker S.E."/>
            <person name="Chang J.L."/>
            <person name="Chapple C."/>
            <person name="Chatterji S."/>
            <person name="Chinwalla A."/>
            <person name="Civetta A."/>
            <person name="Clifton S.W."/>
            <person name="Comeron J.M."/>
            <person name="Costello J.C."/>
            <person name="Coyne J.A."/>
            <person name="Daub J."/>
            <person name="David R.G."/>
            <person name="Delcher A.L."/>
            <person name="Delehaunty K."/>
            <person name="Do C.B."/>
            <person name="Ebling H."/>
            <person name="Edwards K."/>
            <person name="Eickbush T."/>
            <person name="Evans J.D."/>
            <person name="Filipski A."/>
            <person name="Findeiss S."/>
            <person name="Freyhult E."/>
            <person name="Fulton L."/>
            <person name="Fulton R."/>
            <person name="Garcia A.C."/>
            <person name="Gardiner A."/>
            <person name="Garfield D.A."/>
            <person name="Garvin B.E."/>
            <person name="Gibson G."/>
            <person name="Gilbert D."/>
            <person name="Gnerre S."/>
            <person name="Godfrey J."/>
            <person name="Good R."/>
            <person name="Gotea V."/>
            <person name="Gravely B."/>
            <person name="Greenberg A.J."/>
            <person name="Griffiths-Jones S."/>
            <person name="Gross S."/>
            <person name="Guigo R."/>
            <person name="Gustafson E.A."/>
            <person name="Haerty W."/>
            <person name="Hahn M.W."/>
            <person name="Halligan D.L."/>
            <person name="Halpern A.L."/>
            <person name="Halter G.M."/>
            <person name="Han M.V."/>
            <person name="Heger A."/>
            <person name="Hillier L."/>
            <person name="Hinrichs A.S."/>
            <person name="Holmes I."/>
            <person name="Hoskins R.A."/>
            <person name="Hubisz M.J."/>
            <person name="Hultmark D."/>
            <person name="Huntley M.A."/>
            <person name="Jaffe D.B."/>
            <person name="Jagadeeshan S."/>
            <person name="Jeck W.R."/>
            <person name="Johnson J."/>
            <person name="Jones C.D."/>
            <person name="Jordan W.C."/>
            <person name="Karpen G.H."/>
            <person name="Kataoka E."/>
            <person name="Keightley P.D."/>
            <person name="Kheradpour P."/>
            <person name="Kirkness E.F."/>
            <person name="Koerich L.B."/>
            <person name="Kristiansen K."/>
            <person name="Kudrna D."/>
            <person name="Kulathinal R.J."/>
            <person name="Kumar S."/>
            <person name="Kwok R."/>
            <person name="Lander E."/>
            <person name="Langley C.H."/>
            <person name="Lapoint R."/>
            <person name="Lazzaro B.P."/>
            <person name="Lee S.J."/>
            <person name="Levesque L."/>
            <person name="Li R."/>
            <person name="Lin C.F."/>
            <person name="Lin M.F."/>
            <person name="Lindblad-Toh K."/>
            <person name="Llopart A."/>
            <person name="Long M."/>
            <person name="Low L."/>
            <person name="Lozovsky E."/>
            <person name="Lu J."/>
            <person name="Luo M."/>
            <person name="Machado C.A."/>
            <person name="Makalowski W."/>
            <person name="Marzo M."/>
            <person name="Matsuda M."/>
            <person name="Matzkin L."/>
            <person name="McAllister B."/>
            <person name="McBride C.S."/>
            <person name="McKernan B."/>
            <person name="McKernan K."/>
            <person name="Mendez-Lago M."/>
            <person name="Minx P."/>
            <person name="Mollenhauer M.U."/>
            <person name="Montooth K."/>
            <person name="Mount S.M."/>
            <person name="Mu X."/>
            <person name="Myers E."/>
            <person name="Negre B."/>
            <person name="Newfeld S."/>
            <person name="Nielsen R."/>
            <person name="Noor M.A."/>
            <person name="O'Grady P."/>
            <person name="Pachter L."/>
            <person name="Papaceit M."/>
            <person name="Parisi M.J."/>
            <person name="Parisi M."/>
            <person name="Parts L."/>
            <person name="Pedersen J.S."/>
            <person name="Pesole G."/>
            <person name="Phillippy A.M."/>
            <person name="Ponting C.P."/>
            <person name="Pop M."/>
            <person name="Porcelli D."/>
            <person name="Powell J.R."/>
            <person name="Prohaska S."/>
            <person name="Pruitt K."/>
            <person name="Puig M."/>
            <person name="Quesneville H."/>
            <person name="Ram K.R."/>
            <person name="Rand D."/>
            <person name="Rasmussen M.D."/>
            <person name="Reed L.K."/>
            <person name="Reenan R."/>
            <person name="Reily A."/>
            <person name="Remington K.A."/>
            <person name="Rieger T.T."/>
            <person name="Ritchie M.G."/>
            <person name="Robin C."/>
            <person name="Rogers Y.H."/>
            <person name="Rohde C."/>
            <person name="Rozas J."/>
            <person name="Rubenfield M.J."/>
            <person name="Ruiz A."/>
            <person name="Russo S."/>
            <person name="Salzberg S.L."/>
            <person name="Sanchez-Gracia A."/>
            <person name="Saranga D.J."/>
            <person name="Sato H."/>
            <person name="Schaeffer S.W."/>
            <person name="Schatz M.C."/>
            <person name="Schlenke T."/>
            <person name="Schwartz R."/>
            <person name="Segarra C."/>
            <person name="Singh R.S."/>
            <person name="Sirot L."/>
            <person name="Sirota M."/>
            <person name="Sisneros N.B."/>
            <person name="Smith C.D."/>
            <person name="Smith T.F."/>
            <person name="Spieth J."/>
            <person name="Stage D.E."/>
            <person name="Stark A."/>
            <person name="Stephan W."/>
            <person name="Strausberg R.L."/>
            <person name="Strempel S."/>
            <person name="Sturgill D."/>
            <person name="Sutton G."/>
            <person name="Sutton G.G."/>
            <person name="Tao W."/>
            <person name="Teichmann S."/>
            <person name="Tobari Y.N."/>
            <person name="Tomimura Y."/>
            <person name="Tsolas J.M."/>
            <person name="Valente V.L."/>
            <person name="Venter E."/>
            <person name="Venter J.C."/>
            <person name="Vicario S."/>
            <person name="Vieira F.G."/>
            <person name="Vilella A.J."/>
            <person name="Villasante A."/>
            <person name="Walenz B."/>
            <person name="Wang J."/>
            <person name="Wasserman M."/>
            <person name="Watts T."/>
            <person name="Wilson D."/>
            <person name="Wilson R.K."/>
            <person name="Wing R.A."/>
            <person name="Wolfner M.F."/>
            <person name="Wong A."/>
            <person name="Wong G.K."/>
            <person name="Wu C.I."/>
            <person name="Wu G."/>
            <person name="Yamamoto D."/>
            <person name="Yang H.P."/>
            <person name="Yang S.P."/>
            <person name="Yorke J.A."/>
            <person name="Yoshida K."/>
            <person name="Zdobnov E."/>
            <person name="Zhang P."/>
            <person name="Zhang Y."/>
            <person name="Zimin A.V."/>
            <person name="Baldwin J."/>
            <person name="Abdouelleil A."/>
            <person name="Abdulkadir J."/>
            <person name="Abebe A."/>
            <person name="Abera B."/>
            <person name="Abreu J."/>
            <person name="Acer S.C."/>
            <person name="Aftuck L."/>
            <person name="Alexander A."/>
            <person name="An P."/>
            <person name="Anderson E."/>
            <person name="Anderson S."/>
            <person name="Arachi H."/>
            <person name="Azer M."/>
            <person name="Bachantsang P."/>
            <person name="Barry A."/>
            <person name="Bayul T."/>
            <person name="Berlin A."/>
            <person name="Bessette D."/>
            <person name="Bloom T."/>
            <person name="Blye J."/>
            <person name="Boguslavskiy L."/>
            <person name="Bonnet C."/>
            <person name="Boukhgalter B."/>
            <person name="Bourzgui I."/>
            <person name="Brown A."/>
            <person name="Cahill P."/>
            <person name="Channer S."/>
            <person name="Cheshatsang Y."/>
            <person name="Chuda L."/>
            <person name="Citroen M."/>
            <person name="Collymore A."/>
            <person name="Cooke P."/>
            <person name="Costello M."/>
            <person name="D'Aco K."/>
            <person name="Daza R."/>
            <person name="De Haan G."/>
            <person name="DeGray S."/>
            <person name="DeMaso C."/>
            <person name="Dhargay N."/>
            <person name="Dooley K."/>
            <person name="Dooley E."/>
            <person name="Doricent M."/>
            <person name="Dorje P."/>
            <person name="Dorjee K."/>
            <person name="Dupes A."/>
            <person name="Elong R."/>
            <person name="Falk J."/>
            <person name="Farina A."/>
            <person name="Faro S."/>
            <person name="Ferguson D."/>
            <person name="Fisher S."/>
            <person name="Foley C.D."/>
            <person name="Franke A."/>
            <person name="Friedrich D."/>
            <person name="Gadbois L."/>
            <person name="Gearin G."/>
            <person name="Gearin C.R."/>
            <person name="Giannoukos G."/>
            <person name="Goode T."/>
            <person name="Graham J."/>
            <person name="Grandbois E."/>
            <person name="Grewal S."/>
            <person name="Gyaltsen K."/>
            <person name="Hafez N."/>
            <person name="Hagos B."/>
            <person name="Hall J."/>
            <person name="Henson C."/>
            <person name="Hollinger A."/>
            <person name="Honan T."/>
            <person name="Huard M.D."/>
            <person name="Hughes L."/>
            <person name="Hurhula B."/>
            <person name="Husby M.E."/>
            <person name="Kamat A."/>
            <person name="Kanga B."/>
            <person name="Kashin S."/>
            <person name="Khazanovich D."/>
            <person name="Kisner P."/>
            <person name="Lance K."/>
            <person name="Lara M."/>
            <person name="Lee W."/>
            <person name="Lennon N."/>
            <person name="Letendre F."/>
            <person name="LeVine R."/>
            <person name="Lipovsky A."/>
            <person name="Liu X."/>
            <person name="Liu J."/>
            <person name="Liu S."/>
            <person name="Lokyitsang T."/>
            <person name="Lokyitsang Y."/>
            <person name="Lubonja R."/>
            <person name="Lui A."/>
            <person name="MacDonald P."/>
            <person name="Magnisalis V."/>
            <person name="Maru K."/>
            <person name="Matthews C."/>
            <person name="McCusker W."/>
            <person name="McDonough S."/>
            <person name="Mehta T."/>
            <person name="Meldrim J."/>
            <person name="Meneus L."/>
            <person name="Mihai O."/>
            <person name="Mihalev A."/>
            <person name="Mihova T."/>
            <person name="Mittelman R."/>
            <person name="Mlenga V."/>
            <person name="Montmayeur A."/>
            <person name="Mulrain L."/>
            <person name="Navidi A."/>
            <person name="Naylor J."/>
            <person name="Negash T."/>
            <person name="Nguyen T."/>
            <person name="Nguyen N."/>
            <person name="Nicol R."/>
            <person name="Norbu C."/>
            <person name="Norbu N."/>
            <person name="Novod N."/>
            <person name="O'Neill B."/>
            <person name="Osman S."/>
            <person name="Markiewicz E."/>
            <person name="Oyono O.L."/>
            <person name="Patti C."/>
            <person name="Phunkhang P."/>
            <person name="Pierre F."/>
            <person name="Priest M."/>
            <person name="Raghuraman S."/>
            <person name="Rege F."/>
            <person name="Reyes R."/>
            <person name="Rise C."/>
            <person name="Rogov P."/>
            <person name="Ross K."/>
            <person name="Ryan E."/>
            <person name="Settipalli S."/>
            <person name="Shea T."/>
            <person name="Sherpa N."/>
            <person name="Shi L."/>
            <person name="Shih D."/>
            <person name="Sparrow T."/>
            <person name="Spaulding J."/>
            <person name="Stalker J."/>
            <person name="Stange-Thomann N."/>
            <person name="Stavropoulos S."/>
            <person name="Stone C."/>
            <person name="Strader C."/>
            <person name="Tesfaye S."/>
            <person name="Thomson T."/>
            <person name="Thoulutsang Y."/>
            <person name="Thoulutsang D."/>
            <person name="Topham K."/>
            <person name="Topping I."/>
            <person name="Tsamla T."/>
            <person name="Vassiliev H."/>
            <person name="Vo A."/>
            <person name="Wangchuk T."/>
            <person name="Wangdi T."/>
            <person name="Weiand M."/>
            <person name="Wilkinson J."/>
            <person name="Wilson A."/>
            <person name="Yadav S."/>
            <person name="Young G."/>
            <person name="Yu Q."/>
            <person name="Zembek L."/>
            <person name="Zhong D."/>
            <person name="Zimmer A."/>
            <person name="Zwirko Z."/>
            <person name="Jaffe D.B."/>
            <person name="Alvarez P."/>
            <person name="Brockman W."/>
            <person name="Butler J."/>
            <person name="Chin C."/>
            <person name="Gnerre S."/>
            <person name="Grabherr M."/>
            <person name="Kleber M."/>
            <person name="Mauceli E."/>
            <person name="MacCallum I."/>
        </authorList>
    </citation>
    <scope>NUCLEOTIDE SEQUENCE [LARGE SCALE GENOMIC DNA]</scope>
    <source>
        <strain evidence="3">Tai18E2 / Tucson 14021-0261.01</strain>
    </source>
</reference>
<feature type="domain" description="BTB" evidence="1">
    <location>
        <begin position="85"/>
        <end position="147"/>
    </location>
</feature>
<dbReference type="SMR" id="B4PRR1"/>
<dbReference type="CDD" id="cd18186">
    <property type="entry name" value="BTB_POZ_ZBTB_KLHL-like"/>
    <property type="match status" value="1"/>
</dbReference>
<dbReference type="Proteomes" id="UP000002282">
    <property type="component" value="Chromosome 3R"/>
</dbReference>
<dbReference type="InterPro" id="IPR011705">
    <property type="entry name" value="BACK"/>
</dbReference>
<dbReference type="Gene3D" id="1.25.40.420">
    <property type="match status" value="1"/>
</dbReference>
<dbReference type="Pfam" id="PF15881">
    <property type="entry name" value="DUF4734"/>
    <property type="match status" value="1"/>
</dbReference>
<protein>
    <recommendedName>
        <fullName evidence="1">BTB domain-containing protein</fullName>
    </recommendedName>
</protein>
<dbReference type="Gene3D" id="3.30.710.10">
    <property type="entry name" value="Potassium Channel Kv1.1, Chain A"/>
    <property type="match status" value="1"/>
</dbReference>
<dbReference type="EMBL" id="CM000160">
    <property type="protein sequence ID" value="EDW98504.2"/>
    <property type="molecule type" value="Genomic_DNA"/>
</dbReference>
<dbReference type="SMART" id="SM00875">
    <property type="entry name" value="BACK"/>
    <property type="match status" value="1"/>
</dbReference>
<dbReference type="KEGG" id="dya:Dyak_GE23737"/>
<keyword evidence="3" id="KW-1185">Reference proteome</keyword>
<accession>B4PRR1</accession>
<dbReference type="PANTHER" id="PTHR22667">
    <property type="entry name" value="AT01380P-RELATED"/>
    <property type="match status" value="1"/>
</dbReference>
<sequence>MSWHRLSSGHEVEDELDLCIEKETRDEIIKSITKNKDESVKKLTECGLEKMGFLEVQEDIRFKFACSRKYMIDGITDLLENRKCTDLQIKVGDRTFNCHLPILQESSNYFLQFKRLDVVTLNTDVVTPRGFQMAYHWITHKNTKLARKHIVEIYLTASHLDMTELNAHIWSRLDNPELLNGLEAFKLYLECLPFNASVLQDLMLGRIHKYFLLAVATQEYLDLEPNHVCQMLGHINMCVNSEMEMFMSGVRWLFYDWPKRKKFAVRIMQAIRFNLMPSWYITGLKTPQSDAEFQELLNIPEVKSMIDLGLSYAITHNFLEPTSPLQEPLHMQKPLERQWVYHADTRHHHRCECSKWRYPTFEVFNEYLHSIIAAGHRYVPSLEYVKPGQMMECCQEAFEKKSLNK</sequence>
<gene>
    <name evidence="2" type="primary">Dyak\GE23737</name>
    <name evidence="2" type="synonym">dyak_GLEANR_7498</name>
    <name evidence="2" type="synonym">GE23737</name>
    <name evidence="2" type="ORF">Dyak_GE23737</name>
</gene>
<dbReference type="SUPFAM" id="SSF54695">
    <property type="entry name" value="POZ domain"/>
    <property type="match status" value="1"/>
</dbReference>
<evidence type="ECO:0000313" key="3">
    <source>
        <dbReference type="Proteomes" id="UP000002282"/>
    </source>
</evidence>
<evidence type="ECO:0000259" key="1">
    <source>
        <dbReference type="PROSITE" id="PS50097"/>
    </source>
</evidence>
<dbReference type="InterPro" id="IPR011333">
    <property type="entry name" value="SKP1/BTB/POZ_sf"/>
</dbReference>
<reference evidence="2 3" key="2">
    <citation type="journal article" date="2007" name="PLoS Biol.">
        <title>Principles of genome evolution in the Drosophila melanogaster species group.</title>
        <authorList>
            <person name="Ranz J.M."/>
            <person name="Maurin D."/>
            <person name="Chan Y.S."/>
            <person name="von Grotthuss M."/>
            <person name="Hillier L.W."/>
            <person name="Roote J."/>
            <person name="Ashburner M."/>
            <person name="Bergman C.M."/>
        </authorList>
    </citation>
    <scope>NUCLEOTIDE SEQUENCE [LARGE SCALE GENOMIC DNA]</scope>
    <source>
        <strain evidence="3">Tai18E2 / Tucson 14021-0261.01</strain>
    </source>
</reference>
<organism evidence="2 3">
    <name type="scientific">Drosophila yakuba</name>
    <name type="common">Fruit fly</name>
    <dbReference type="NCBI Taxonomy" id="7245"/>
    <lineage>
        <taxon>Eukaryota</taxon>
        <taxon>Metazoa</taxon>
        <taxon>Ecdysozoa</taxon>
        <taxon>Arthropoda</taxon>
        <taxon>Hexapoda</taxon>
        <taxon>Insecta</taxon>
        <taxon>Pterygota</taxon>
        <taxon>Neoptera</taxon>
        <taxon>Endopterygota</taxon>
        <taxon>Diptera</taxon>
        <taxon>Brachycera</taxon>
        <taxon>Muscomorpha</taxon>
        <taxon>Ephydroidea</taxon>
        <taxon>Drosophilidae</taxon>
        <taxon>Drosophila</taxon>
        <taxon>Sophophora</taxon>
    </lineage>
</organism>
<name>B4PRR1_DROYA</name>
<dbReference type="InterPro" id="IPR031750">
    <property type="entry name" value="DUF4734"/>
</dbReference>